<keyword evidence="2" id="KW-1185">Reference proteome</keyword>
<dbReference type="PANTHER" id="PTHR46599:SF3">
    <property type="entry name" value="PIGGYBAC TRANSPOSABLE ELEMENT-DERIVED PROTEIN 4"/>
    <property type="match status" value="1"/>
</dbReference>
<evidence type="ECO:0000259" key="1">
    <source>
        <dbReference type="Pfam" id="PF13843"/>
    </source>
</evidence>
<accession>A0ABM1I4X0</accession>
<dbReference type="Proteomes" id="UP000694924">
    <property type="component" value="Unplaced"/>
</dbReference>
<organism evidence="2 3">
    <name type="scientific">Polistes dominula</name>
    <name type="common">European paper wasp</name>
    <name type="synonym">Vespa dominula</name>
    <dbReference type="NCBI Taxonomy" id="743375"/>
    <lineage>
        <taxon>Eukaryota</taxon>
        <taxon>Metazoa</taxon>
        <taxon>Ecdysozoa</taxon>
        <taxon>Arthropoda</taxon>
        <taxon>Hexapoda</taxon>
        <taxon>Insecta</taxon>
        <taxon>Pterygota</taxon>
        <taxon>Neoptera</taxon>
        <taxon>Endopterygota</taxon>
        <taxon>Hymenoptera</taxon>
        <taxon>Apocrita</taxon>
        <taxon>Aculeata</taxon>
        <taxon>Vespoidea</taxon>
        <taxon>Vespidae</taxon>
        <taxon>Polistinae</taxon>
        <taxon>Polistini</taxon>
        <taxon>Polistes</taxon>
    </lineage>
</organism>
<reference evidence="3" key="1">
    <citation type="submission" date="2025-08" db="UniProtKB">
        <authorList>
            <consortium name="RefSeq"/>
        </authorList>
    </citation>
    <scope>IDENTIFICATION</scope>
    <source>
        <tissue evidence="3">Whole body</tissue>
    </source>
</reference>
<dbReference type="Pfam" id="PF13843">
    <property type="entry name" value="DDE_Tnp_1_7"/>
    <property type="match status" value="1"/>
</dbReference>
<proteinExistence type="predicted"/>
<protein>
    <submittedName>
        <fullName evidence="3">Uncharacterized protein LOC107065789</fullName>
    </submittedName>
</protein>
<feature type="domain" description="PiggyBac transposable element-derived protein" evidence="1">
    <location>
        <begin position="58"/>
        <end position="237"/>
    </location>
</feature>
<dbReference type="PANTHER" id="PTHR46599">
    <property type="entry name" value="PIGGYBAC TRANSPOSABLE ELEMENT-DERIVED PROTEIN 4"/>
    <property type="match status" value="1"/>
</dbReference>
<dbReference type="InterPro" id="IPR029526">
    <property type="entry name" value="PGBD"/>
</dbReference>
<gene>
    <name evidence="3" type="primary">LOC107065789</name>
</gene>
<name>A0ABM1I4X0_POLDO</name>
<dbReference type="GeneID" id="107065789"/>
<evidence type="ECO:0000313" key="2">
    <source>
        <dbReference type="Proteomes" id="UP000694924"/>
    </source>
</evidence>
<evidence type="ECO:0000313" key="3">
    <source>
        <dbReference type="RefSeq" id="XP_015175257.1"/>
    </source>
</evidence>
<sequence>MSRNRFELLLSNLHMANNETIEENNRLGKVFPLINILTHNYQKVFSPGEDIVVDETLYGIKIFKLRSIEGCTWSKKVYSGRDTSGRRQVGIAENVCIELANKLLNEVRSLFVDNFYTSYELVVKFLQFKTHVVGIERHNQKFMPRFVMSYPLKKGEMIAREDDNDIVVLKSRDVRDVRMLSTKHVPIMSSSSDSTHRDRPPKQKPLAILAYNKREIGIDRSDQLVSYATTIHKGIKWN</sequence>
<dbReference type="RefSeq" id="XP_015175257.1">
    <property type="nucleotide sequence ID" value="XM_015319771.1"/>
</dbReference>